<feature type="transmembrane region" description="Helical" evidence="2">
    <location>
        <begin position="140"/>
        <end position="161"/>
    </location>
</feature>
<comment type="caution">
    <text evidence="4">The sequence shown here is derived from an EMBL/GenBank/DDBJ whole genome shotgun (WGS) entry which is preliminary data.</text>
</comment>
<evidence type="ECO:0000256" key="2">
    <source>
        <dbReference type="SAM" id="Phobius"/>
    </source>
</evidence>
<feature type="domain" description="CAAX prenyl protease 2/Lysostaphin resistance protein A-like" evidence="3">
    <location>
        <begin position="185"/>
        <end position="273"/>
    </location>
</feature>
<gene>
    <name evidence="4" type="ORF">ACIBG2_24980</name>
</gene>
<dbReference type="PANTHER" id="PTHR36435:SF1">
    <property type="entry name" value="CAAX AMINO TERMINAL PROTEASE FAMILY PROTEIN"/>
    <property type="match status" value="1"/>
</dbReference>
<evidence type="ECO:0000313" key="4">
    <source>
        <dbReference type="EMBL" id="MFI6500654.1"/>
    </source>
</evidence>
<dbReference type="PANTHER" id="PTHR36435">
    <property type="entry name" value="SLR1288 PROTEIN"/>
    <property type="match status" value="1"/>
</dbReference>
<dbReference type="Proteomes" id="UP001612741">
    <property type="component" value="Unassembled WGS sequence"/>
</dbReference>
<accession>A0ABW7YZF6</accession>
<feature type="transmembrane region" description="Helical" evidence="2">
    <location>
        <begin position="216"/>
        <end position="233"/>
    </location>
</feature>
<keyword evidence="2" id="KW-0472">Membrane</keyword>
<feature type="transmembrane region" description="Helical" evidence="2">
    <location>
        <begin position="52"/>
        <end position="80"/>
    </location>
</feature>
<feature type="transmembrane region" description="Helical" evidence="2">
    <location>
        <begin position="173"/>
        <end position="195"/>
    </location>
</feature>
<feature type="transmembrane region" description="Helical" evidence="2">
    <location>
        <begin position="100"/>
        <end position="120"/>
    </location>
</feature>
<reference evidence="4 5" key="1">
    <citation type="submission" date="2024-10" db="EMBL/GenBank/DDBJ databases">
        <title>The Natural Products Discovery Center: Release of the First 8490 Sequenced Strains for Exploring Actinobacteria Biosynthetic Diversity.</title>
        <authorList>
            <person name="Kalkreuter E."/>
            <person name="Kautsar S.A."/>
            <person name="Yang D."/>
            <person name="Bader C.D."/>
            <person name="Teijaro C.N."/>
            <person name="Fluegel L."/>
            <person name="Davis C.M."/>
            <person name="Simpson J.R."/>
            <person name="Lauterbach L."/>
            <person name="Steele A.D."/>
            <person name="Gui C."/>
            <person name="Meng S."/>
            <person name="Li G."/>
            <person name="Viehrig K."/>
            <person name="Ye F."/>
            <person name="Su P."/>
            <person name="Kiefer A.F."/>
            <person name="Nichols A."/>
            <person name="Cepeda A.J."/>
            <person name="Yan W."/>
            <person name="Fan B."/>
            <person name="Jiang Y."/>
            <person name="Adhikari A."/>
            <person name="Zheng C.-J."/>
            <person name="Schuster L."/>
            <person name="Cowan T.M."/>
            <person name="Smanski M.J."/>
            <person name="Chevrette M.G."/>
            <person name="De Carvalho L.P.S."/>
            <person name="Shen B."/>
        </authorList>
    </citation>
    <scope>NUCLEOTIDE SEQUENCE [LARGE SCALE GENOMIC DNA]</scope>
    <source>
        <strain evidence="4 5">NPDC050545</strain>
    </source>
</reference>
<feature type="compositionally biased region" description="Pro residues" evidence="1">
    <location>
        <begin position="14"/>
        <end position="24"/>
    </location>
</feature>
<keyword evidence="2" id="KW-1133">Transmembrane helix</keyword>
<dbReference type="EMBL" id="JBITGY010000006">
    <property type="protein sequence ID" value="MFI6500654.1"/>
    <property type="molecule type" value="Genomic_DNA"/>
</dbReference>
<evidence type="ECO:0000259" key="3">
    <source>
        <dbReference type="Pfam" id="PF02517"/>
    </source>
</evidence>
<evidence type="ECO:0000256" key="1">
    <source>
        <dbReference type="SAM" id="MobiDB-lite"/>
    </source>
</evidence>
<feature type="region of interest" description="Disordered" evidence="1">
    <location>
        <begin position="1"/>
        <end position="25"/>
    </location>
</feature>
<dbReference type="InterPro" id="IPR003675">
    <property type="entry name" value="Rce1/LyrA-like_dom"/>
</dbReference>
<dbReference type="InterPro" id="IPR052710">
    <property type="entry name" value="CAAX_protease"/>
</dbReference>
<feature type="transmembrane region" description="Helical" evidence="2">
    <location>
        <begin position="294"/>
        <end position="316"/>
    </location>
</feature>
<name>A0ABW7YZF6_9ACTN</name>
<keyword evidence="2" id="KW-0812">Transmembrane</keyword>
<dbReference type="RefSeq" id="WP_397084683.1">
    <property type="nucleotide sequence ID" value="NZ_JBITGY010000006.1"/>
</dbReference>
<evidence type="ECO:0000313" key="5">
    <source>
        <dbReference type="Proteomes" id="UP001612741"/>
    </source>
</evidence>
<proteinExistence type="predicted"/>
<dbReference type="Pfam" id="PF02517">
    <property type="entry name" value="Rce1-like"/>
    <property type="match status" value="1"/>
</dbReference>
<keyword evidence="5" id="KW-1185">Reference proteome</keyword>
<protein>
    <submittedName>
        <fullName evidence="4">Lysostaphin resistance A-like protein</fullName>
    </submittedName>
</protein>
<organism evidence="4 5">
    <name type="scientific">Nonomuraea typhae</name>
    <dbReference type="NCBI Taxonomy" id="2603600"/>
    <lineage>
        <taxon>Bacteria</taxon>
        <taxon>Bacillati</taxon>
        <taxon>Actinomycetota</taxon>
        <taxon>Actinomycetes</taxon>
        <taxon>Streptosporangiales</taxon>
        <taxon>Streptosporangiaceae</taxon>
        <taxon>Nonomuraea</taxon>
    </lineage>
</organism>
<sequence>MQENQIPYGQPFPQQGPYPPPPQRTPWFLPTPHGTRYDHLARNGAREIWRPIVGTVMVALAFVLVGVVVVVAGVVVSAALGMPAPPDRPEQLSGDPLLGLVFLLLSIALVLPLVFGTAALIQRRRPGTLSSVAGRLRWPWLLQCVGVAVVAVVLGQLVQVLTFTLTGRGDEAAFSWAGWSGFLPALVIIVLLVPFQAATEEYLFRGWLVQAVGSRLNSPWWAIVIGSLIFVSLHGYTGAGMLDVFSFGVVTGFLAVRTGGLEAPIALHVINNMAAFGLSAAAGELEKAMEQGEVPWQSLSGTVVQLSVFTLGVLFLSRKRSISAFSG</sequence>